<evidence type="ECO:0000259" key="4">
    <source>
        <dbReference type="PROSITE" id="PS50125"/>
    </source>
</evidence>
<feature type="compositionally biased region" description="Low complexity" evidence="3">
    <location>
        <begin position="1049"/>
        <end position="1083"/>
    </location>
</feature>
<feature type="compositionally biased region" description="Basic and acidic residues" evidence="3">
    <location>
        <begin position="2282"/>
        <end position="2291"/>
    </location>
</feature>
<feature type="region of interest" description="Disordered" evidence="3">
    <location>
        <begin position="2905"/>
        <end position="3012"/>
    </location>
</feature>
<dbReference type="PROSITE" id="PS50125">
    <property type="entry name" value="GUANYLATE_CYCLASE_2"/>
    <property type="match status" value="2"/>
</dbReference>
<feature type="compositionally biased region" description="Low complexity" evidence="3">
    <location>
        <begin position="1128"/>
        <end position="1148"/>
    </location>
</feature>
<dbReference type="SUPFAM" id="SSF48452">
    <property type="entry name" value="TPR-like"/>
    <property type="match status" value="1"/>
</dbReference>
<feature type="compositionally biased region" description="Polar residues" evidence="3">
    <location>
        <begin position="286"/>
        <end position="303"/>
    </location>
</feature>
<dbReference type="EMBL" id="CDMZ01000568">
    <property type="protein sequence ID" value="CEM17017.1"/>
    <property type="molecule type" value="Genomic_DNA"/>
</dbReference>
<gene>
    <name evidence="5" type="ORF">Cvel_18343</name>
</gene>
<feature type="compositionally biased region" description="Basic and acidic residues" evidence="3">
    <location>
        <begin position="1020"/>
        <end position="1040"/>
    </location>
</feature>
<feature type="region of interest" description="Disordered" evidence="3">
    <location>
        <begin position="2282"/>
        <end position="2349"/>
    </location>
</feature>
<feature type="compositionally biased region" description="Pro residues" evidence="3">
    <location>
        <begin position="1763"/>
        <end position="1772"/>
    </location>
</feature>
<feature type="region of interest" description="Disordered" evidence="3">
    <location>
        <begin position="44"/>
        <end position="74"/>
    </location>
</feature>
<feature type="region of interest" description="Disordered" evidence="3">
    <location>
        <begin position="2434"/>
        <end position="2465"/>
    </location>
</feature>
<feature type="compositionally biased region" description="Basic and acidic residues" evidence="3">
    <location>
        <begin position="2534"/>
        <end position="2549"/>
    </location>
</feature>
<evidence type="ECO:0000313" key="5">
    <source>
        <dbReference type="EMBL" id="CEM17017.1"/>
    </source>
</evidence>
<feature type="region of interest" description="Disordered" evidence="3">
    <location>
        <begin position="2669"/>
        <end position="2697"/>
    </location>
</feature>
<feature type="region of interest" description="Disordered" evidence="3">
    <location>
        <begin position="2162"/>
        <end position="2184"/>
    </location>
</feature>
<sequence length="3028" mass="321747">MTDRPPGDQAVEEEQRAPFLDAVAAHGTVAASAPLMLAGGFSQTPADKQDGMGGRSVTTMNKTRGRLDPRDPMTPFSHFTFSGLSMEHPGKEHSGQTFQSVSLTRRHSLGGYHRNDDSYTGGGRVKKQMSFTPYGDDENGSIGSESSPVNIGLPPQVLSTVPRAVLEPYLKQPHFPIPVGSNGFGAIFFADITGYTSLTERFSRYFSQMLDILSDHGGDTIKFAGDALMVLFTPQKTDPYRNAVRRQQTRLLGAQQGASSPSAAAATTAAAAENETITAQQESGRRQGNSDTGFESPGHTQNAVEGEGGKKDKEGEGGTTGDSGGRETWGQGGGGEGGSSPFISGMTEQQICVLRAVQCAVMMQNLCGHYVADDVRLTFKAAIVSGDVSTLHIGEPGFQIEFLLAGPPLKRLDPVVRACESGAVCLDEESHELLRSFELLEVEVLDIPVTKGEDDGEKVKVANVRQLLAAVPQVPLRTLSEENDRIRLAVQKYIKKPIRAQIEGGGVPMLPEFRLGSVFFMNISSGLDLMTEKADVLRAHHTLCEIQRVMKKHRGFLHQFLAEDKGVTLIGVFGVASFYHANNSLTACKCALELKASLTSMFDPPITVSFGITTGSFFSGAVGSGLRQEYTVVGDTVNRAARLAGLAGSPLPRREVAAPPPSTDVSAEKGEGGKGKAAKAVLPQAPTGSYTGAVVLDEPTFNRLRGSGLPGARVVYLGAVSLKGSALPTKIWGLKAKPGTGGAGAGVGELDTNTMRSFWKTPKDRERTGRDGGASVREPEAQPEISIIGGLLSPSGGLEKFSSFNDHSEARGGDGGAMGGASSLKYNGLSGAGSVIRAGKLVGREVELRAITDLLEELEILPDFSGAVILTGESGIGKSRLQEEVRRLWSQRGLYLRVLVPPPERGSAFFVWRQIFSALGISGEESGMLGSALDAMRAGGDFEVEDLMRRTSQKEDVQTAEGGGENEDSAVSRRPTQLFSAVDAYNEDIEKEGGVKERRLSFDDGVNEDEKSPAGSSGRGKVEQREGERRENDAVERPVQESEGGDAGGPAPSSGSNAVADASAAGSSPAPPSKATSSLSPRPLSLPPIPSARTPEASSAGAGGGGGLKSVPEEHSVHHGRGGGGGSSARVAAVQSRQKQQPQIAQQQPERPTHPRGSVSEVPEALAEIRKALGSSVTDAKMGGEAPRNEPLGRAERLHKTLLQLAPKIQLLSPEARNQVVEECMLHMLSGWLAERGKPLLLALEDSHNMDTLSWQLLVRLLKEEVLVAPLLVLLSLTPDDKSGIKDHKALSEIRELPSVQEMRIGPLNKTQCAQLTCSLLKCSTLDDGILEIVMTKGEGVPLFIEEIVQHLKDSELVKFEEPMQVRNERKDNPFSLRGTRRNRHRRAVLTLPALAGHQGTIPISLASSLASRVDRLPHHAQVVLKVASIIGRTFDEETLFDLRRVFADAERSLQRREALARPSTYVKRGRRSRASISGAMNGDGEVDGHTSEYGSPSRGRDSLITTRAQPAAAASLGLTLIPDEEIKSALKVASVAALIVPVGGNFYEFKHNMIHDAVYDLMLPSQTKQLHESVGSWLESKCNAQSPESVEELERAPVPSTATPRCEVLALHFQKARNAVKAAFYLEMAGLKALSAGREAEAIEFFKDLVSLAQTKTAVAGCSATLRARWFLSLGKSFVRHGLVGSKPEGVLYEAIIILDAEKPVGVRNLVAFMREASHWITPDAPPQGSCWCCPSNAPTRQRMVTERRRRADKRVSATSTPDPPVPPPPAAGFSMDEILDSSNREGGARNGTASQGAMATGQQQPQTVETFVPTSVSRSTTKLFPLRFGTAQSDKDGHLKFEGASSERLRMLASVYAVLSENALRTGNFEETIGSFFHAVKLYRQHPSILQEHADVVLPIASSGVLFAMLGKDRLVDACHREALSLCRAWSLPAYRVAEAYLLHAVAMATLGKSPEAVNAEESMYRALKSRPTREDTADSDNDNVKFFGLNLSALLLHILGPCSPSFPEGYVERIEVFGLRCLEHADRESDLNERMSACWMLCTAAFLKDNPSASAGVFQRCQRALYTRLSELSTLSQLQAAHAVVLHLLMVGDLEGALDTLTTHLLPKIPADPHFLVHCAWLATAADVLIEAIMLLRSKRSQHQQHIALTQQPSIVRPKVIPEGSKQQPNTPPKSPGVATLPNGTPMVAEEPENAVLAPLALPTNLAAGPSFGGVQESRGSGQQMHKMGTFYASPFSFNETTLSPADLSPFRVSQGPHRYKDLGSRLFSFGSILSGTFVEREGQRTQDMDEFNTGGPIRRSTSLHHRGKRGSRAEEREEDDEEESKTDLLPAPSSSNPGGPNRSSLSDAMQLVSFSLEGKAAMAEEASKPVVHLQVPPATKPAPPSSPIPPIPKGDESSPTFSNSPEGPAIANMAQLGQILGVKYGVGAAGEANGSKPAIPPQTSPVSAPTSPPVAPVSPPVVSLVAPTQFGQKKNRPAEGFLPPLSSAPHLAKSTGGLPNLWKTSAMVSLTSSPVKSPQFGGSRGSIVKSHSDLTVKGREQKEGSIDETPDPQSLPTSPIMGSGSRRASLPADALLCQDPRVGSAAAGAGVGWTPPGTATASGLLAVGSGTGPDGIGGGDSNRLLPSAASLGMAAASAGYSPSIPASASVSVTAAAAAAAGAGANSAPQASSTKMASTPASNQPLSPQIGGGGRRRTLLQQLVSGPLSALRSGLRGDEEAAHLERLTSILKTMGRLGQRARCVQAYHLFYTAQFHALQAEGSGSGSTHRAHRRKALSELSAALTLANRYKLPVLRGQILQRMGVLSSSPRLLQKAADAFSGAQVPIFLRITYDILRSLETSLGIRKMDSFEGSLGGEDDELSSSEGEGANGSPSSRDLAAKKGTKFEQWFKKRLWRWKRKGKAQPAIEAPAASPAHSPQRPPTLPLQNPSDPTPGGIVRKTTRFSSEAIVKDGPTPGTTSRIGNGNEGASGSGRRAEEDREGDEEGEGRATPSGVTFDHDLSDVLGAPETEALLNEAFENLGGG</sequence>
<feature type="region of interest" description="Disordered" evidence="3">
    <location>
        <begin position="2379"/>
        <end position="2413"/>
    </location>
</feature>
<dbReference type="GO" id="GO:0004016">
    <property type="term" value="F:adenylate cyclase activity"/>
    <property type="evidence" value="ECO:0007669"/>
    <property type="project" value="TreeGrafter"/>
</dbReference>
<accession>A0A0G4FS71</accession>
<evidence type="ECO:0000256" key="3">
    <source>
        <dbReference type="SAM" id="MobiDB-lite"/>
    </source>
</evidence>
<organism evidence="5">
    <name type="scientific">Chromera velia CCMP2878</name>
    <dbReference type="NCBI Taxonomy" id="1169474"/>
    <lineage>
        <taxon>Eukaryota</taxon>
        <taxon>Sar</taxon>
        <taxon>Alveolata</taxon>
        <taxon>Colpodellida</taxon>
        <taxon>Chromeraceae</taxon>
        <taxon>Chromera</taxon>
    </lineage>
</organism>
<feature type="region of interest" description="Disordered" evidence="3">
    <location>
        <begin position="1471"/>
        <end position="1502"/>
    </location>
</feature>
<dbReference type="GO" id="GO:0035556">
    <property type="term" value="P:intracellular signal transduction"/>
    <property type="evidence" value="ECO:0007669"/>
    <property type="project" value="InterPro"/>
</dbReference>
<feature type="compositionally biased region" description="Basic and acidic residues" evidence="3">
    <location>
        <begin position="991"/>
        <end position="1012"/>
    </location>
</feature>
<feature type="region of interest" description="Disordered" evidence="3">
    <location>
        <begin position="651"/>
        <end position="679"/>
    </location>
</feature>
<feature type="region of interest" description="Disordered" evidence="3">
    <location>
        <begin position="2857"/>
        <end position="2886"/>
    </location>
</feature>
<feature type="compositionally biased region" description="Polar residues" evidence="3">
    <location>
        <begin position="2677"/>
        <end position="2690"/>
    </location>
</feature>
<reference evidence="5" key="1">
    <citation type="submission" date="2014-11" db="EMBL/GenBank/DDBJ databases">
        <authorList>
            <person name="Otto D Thomas"/>
            <person name="Naeem Raeece"/>
        </authorList>
    </citation>
    <scope>NUCLEOTIDE SEQUENCE</scope>
</reference>
<protein>
    <recommendedName>
        <fullName evidence="4">Guanylate cyclase domain-containing protein</fullName>
    </recommendedName>
</protein>
<dbReference type="PANTHER" id="PTHR16305:SF28">
    <property type="entry name" value="GUANYLATE CYCLASE DOMAIN-CONTAINING PROTEIN"/>
    <property type="match status" value="1"/>
</dbReference>
<feature type="compositionally biased region" description="Low complexity" evidence="3">
    <location>
        <begin position="254"/>
        <end position="282"/>
    </location>
</feature>
<feature type="region of interest" description="Disordered" evidence="3">
    <location>
        <begin position="950"/>
        <end position="1162"/>
    </location>
</feature>
<feature type="region of interest" description="Disordered" evidence="3">
    <location>
        <begin position="1737"/>
        <end position="1811"/>
    </location>
</feature>
<feature type="compositionally biased region" description="Pro residues" evidence="3">
    <location>
        <begin position="2382"/>
        <end position="2396"/>
    </location>
</feature>
<dbReference type="SUPFAM" id="SSF55073">
    <property type="entry name" value="Nucleotide cyclase"/>
    <property type="match status" value="2"/>
</dbReference>
<dbReference type="GO" id="GO:0005524">
    <property type="term" value="F:ATP binding"/>
    <property type="evidence" value="ECO:0007669"/>
    <property type="project" value="UniProtKB-KW"/>
</dbReference>
<dbReference type="InterPro" id="IPR001054">
    <property type="entry name" value="A/G_cyclase"/>
</dbReference>
<feature type="compositionally biased region" description="Basic residues" evidence="3">
    <location>
        <begin position="2305"/>
        <end position="2314"/>
    </location>
</feature>
<name>A0A0G4FS71_9ALVE</name>
<feature type="compositionally biased region" description="Low complexity" evidence="3">
    <location>
        <begin position="2332"/>
        <end position="2349"/>
    </location>
</feature>
<dbReference type="InterPro" id="IPR029787">
    <property type="entry name" value="Nucleotide_cyclase"/>
</dbReference>
<feature type="domain" description="Guanylate cyclase" evidence="4">
    <location>
        <begin position="186"/>
        <end position="216"/>
    </location>
</feature>
<evidence type="ECO:0000256" key="1">
    <source>
        <dbReference type="ARBA" id="ARBA00022741"/>
    </source>
</evidence>
<keyword evidence="1" id="KW-0547">Nucleotide-binding</keyword>
<feature type="domain" description="Guanylate cyclase" evidence="4">
    <location>
        <begin position="517"/>
        <end position="644"/>
    </location>
</feature>
<dbReference type="PANTHER" id="PTHR16305">
    <property type="entry name" value="TESTICULAR SOLUBLE ADENYLYL CYCLASE"/>
    <property type="match status" value="1"/>
</dbReference>
<dbReference type="InterPro" id="IPR011990">
    <property type="entry name" value="TPR-like_helical_dom_sf"/>
</dbReference>
<dbReference type="GO" id="GO:0009190">
    <property type="term" value="P:cyclic nucleotide biosynthetic process"/>
    <property type="evidence" value="ECO:0007669"/>
    <property type="project" value="InterPro"/>
</dbReference>
<dbReference type="Gene3D" id="3.30.70.1230">
    <property type="entry name" value="Nucleotide cyclase"/>
    <property type="match status" value="2"/>
</dbReference>
<keyword evidence="2" id="KW-0067">ATP-binding</keyword>
<dbReference type="SUPFAM" id="SSF52540">
    <property type="entry name" value="P-loop containing nucleoside triphosphate hydrolases"/>
    <property type="match status" value="1"/>
</dbReference>
<dbReference type="CDD" id="cd07302">
    <property type="entry name" value="CHD"/>
    <property type="match status" value="1"/>
</dbReference>
<dbReference type="InterPro" id="IPR027417">
    <property type="entry name" value="P-loop_NTPase"/>
</dbReference>
<dbReference type="VEuPathDB" id="CryptoDB:Cvel_18343"/>
<feature type="compositionally biased region" description="Polar residues" evidence="3">
    <location>
        <begin position="1793"/>
        <end position="1811"/>
    </location>
</feature>
<feature type="region of interest" description="Disordered" evidence="3">
    <location>
        <begin position="252"/>
        <end position="342"/>
    </location>
</feature>
<feature type="compositionally biased region" description="Basic and acidic residues" evidence="3">
    <location>
        <begin position="307"/>
        <end position="316"/>
    </location>
</feature>
<feature type="compositionally biased region" description="Pro residues" evidence="3">
    <location>
        <begin position="2454"/>
        <end position="2463"/>
    </location>
</feature>
<proteinExistence type="predicted"/>
<feature type="region of interest" description="Disordered" evidence="3">
    <location>
        <begin position="2518"/>
        <end position="2571"/>
    </location>
</feature>
<dbReference type="GO" id="GO:0005737">
    <property type="term" value="C:cytoplasm"/>
    <property type="evidence" value="ECO:0007669"/>
    <property type="project" value="TreeGrafter"/>
</dbReference>
<evidence type="ECO:0000256" key="2">
    <source>
        <dbReference type="ARBA" id="ARBA00022840"/>
    </source>
</evidence>